<feature type="domain" description="Phosphatidylinositol-specific phospholipase C X" evidence="2">
    <location>
        <begin position="116"/>
        <end position="148"/>
    </location>
</feature>
<evidence type="ECO:0000256" key="1">
    <source>
        <dbReference type="SAM" id="MobiDB-lite"/>
    </source>
</evidence>
<dbReference type="GO" id="GO:0051209">
    <property type="term" value="P:release of sequestered calcium ion into cytosol"/>
    <property type="evidence" value="ECO:0007669"/>
    <property type="project" value="TreeGrafter"/>
</dbReference>
<dbReference type="PANTHER" id="PTHR10336">
    <property type="entry name" value="PHOSPHOINOSITIDE-SPECIFIC PHOSPHOLIPASE C FAMILY PROTEIN"/>
    <property type="match status" value="1"/>
</dbReference>
<dbReference type="InterPro" id="IPR001192">
    <property type="entry name" value="PI-PLC_fam"/>
</dbReference>
<dbReference type="EMBL" id="KV878213">
    <property type="protein sequence ID" value="OJJ34036.1"/>
    <property type="molecule type" value="Genomic_DNA"/>
</dbReference>
<dbReference type="RefSeq" id="XP_040687712.1">
    <property type="nucleotide sequence ID" value="XM_040838238.1"/>
</dbReference>
<evidence type="ECO:0000313" key="3">
    <source>
        <dbReference type="EMBL" id="OJJ34036.1"/>
    </source>
</evidence>
<dbReference type="PROSITE" id="PS50007">
    <property type="entry name" value="PIPLC_X_DOMAIN"/>
    <property type="match status" value="1"/>
</dbReference>
<dbReference type="Pfam" id="PF00388">
    <property type="entry name" value="PI-PLC-X"/>
    <property type="match status" value="1"/>
</dbReference>
<reference evidence="4" key="1">
    <citation type="journal article" date="2017" name="Genome Biol.">
        <title>Comparative genomics reveals high biological diversity and specific adaptations in the industrially and medically important fungal genus Aspergillus.</title>
        <authorList>
            <person name="de Vries R.P."/>
            <person name="Riley R."/>
            <person name="Wiebenga A."/>
            <person name="Aguilar-Osorio G."/>
            <person name="Amillis S."/>
            <person name="Uchima C.A."/>
            <person name="Anderluh G."/>
            <person name="Asadollahi M."/>
            <person name="Askin M."/>
            <person name="Barry K."/>
            <person name="Battaglia E."/>
            <person name="Bayram O."/>
            <person name="Benocci T."/>
            <person name="Braus-Stromeyer S.A."/>
            <person name="Caldana C."/>
            <person name="Canovas D."/>
            <person name="Cerqueira G.C."/>
            <person name="Chen F."/>
            <person name="Chen W."/>
            <person name="Choi C."/>
            <person name="Clum A."/>
            <person name="Dos Santos R.A."/>
            <person name="Damasio A.R."/>
            <person name="Diallinas G."/>
            <person name="Emri T."/>
            <person name="Fekete E."/>
            <person name="Flipphi M."/>
            <person name="Freyberg S."/>
            <person name="Gallo A."/>
            <person name="Gournas C."/>
            <person name="Habgood R."/>
            <person name="Hainaut M."/>
            <person name="Harispe M.L."/>
            <person name="Henrissat B."/>
            <person name="Hilden K.S."/>
            <person name="Hope R."/>
            <person name="Hossain A."/>
            <person name="Karabika E."/>
            <person name="Karaffa L."/>
            <person name="Karanyi Z."/>
            <person name="Krasevec N."/>
            <person name="Kuo A."/>
            <person name="Kusch H."/>
            <person name="LaButti K."/>
            <person name="Lagendijk E.L."/>
            <person name="Lapidus A."/>
            <person name="Levasseur A."/>
            <person name="Lindquist E."/>
            <person name="Lipzen A."/>
            <person name="Logrieco A.F."/>
            <person name="MacCabe A."/>
            <person name="Maekelae M.R."/>
            <person name="Malavazi I."/>
            <person name="Melin P."/>
            <person name="Meyer V."/>
            <person name="Mielnichuk N."/>
            <person name="Miskei M."/>
            <person name="Molnar A.P."/>
            <person name="Mule G."/>
            <person name="Ngan C.Y."/>
            <person name="Orejas M."/>
            <person name="Orosz E."/>
            <person name="Ouedraogo J.P."/>
            <person name="Overkamp K.M."/>
            <person name="Park H.-S."/>
            <person name="Perrone G."/>
            <person name="Piumi F."/>
            <person name="Punt P.J."/>
            <person name="Ram A.F."/>
            <person name="Ramon A."/>
            <person name="Rauscher S."/>
            <person name="Record E."/>
            <person name="Riano-Pachon D.M."/>
            <person name="Robert V."/>
            <person name="Roehrig J."/>
            <person name="Ruller R."/>
            <person name="Salamov A."/>
            <person name="Salih N.S."/>
            <person name="Samson R.A."/>
            <person name="Sandor E."/>
            <person name="Sanguinetti M."/>
            <person name="Schuetze T."/>
            <person name="Sepcic K."/>
            <person name="Shelest E."/>
            <person name="Sherlock G."/>
            <person name="Sophianopoulou V."/>
            <person name="Squina F.M."/>
            <person name="Sun H."/>
            <person name="Susca A."/>
            <person name="Todd R.B."/>
            <person name="Tsang A."/>
            <person name="Unkles S.E."/>
            <person name="van de Wiele N."/>
            <person name="van Rossen-Uffink D."/>
            <person name="Oliveira J.V."/>
            <person name="Vesth T.C."/>
            <person name="Visser J."/>
            <person name="Yu J.-H."/>
            <person name="Zhou M."/>
            <person name="Andersen M.R."/>
            <person name="Archer D.B."/>
            <person name="Baker S.E."/>
            <person name="Benoit I."/>
            <person name="Brakhage A.A."/>
            <person name="Braus G.H."/>
            <person name="Fischer R."/>
            <person name="Frisvad J.C."/>
            <person name="Goldman G.H."/>
            <person name="Houbraken J."/>
            <person name="Oakley B."/>
            <person name="Pocsi I."/>
            <person name="Scazzocchio C."/>
            <person name="Seiboth B."/>
            <person name="vanKuyk P.A."/>
            <person name="Wortman J."/>
            <person name="Dyer P.S."/>
            <person name="Grigoriev I.V."/>
        </authorList>
    </citation>
    <scope>NUCLEOTIDE SEQUENCE [LARGE SCALE GENOMIC DNA]</scope>
    <source>
        <strain evidence="4">DTO 134E9</strain>
    </source>
</reference>
<dbReference type="SUPFAM" id="SSF51695">
    <property type="entry name" value="PLC-like phosphodiesterases"/>
    <property type="match status" value="1"/>
</dbReference>
<organism evidence="3 4">
    <name type="scientific">Aspergillus wentii DTO 134E9</name>
    <dbReference type="NCBI Taxonomy" id="1073089"/>
    <lineage>
        <taxon>Eukaryota</taxon>
        <taxon>Fungi</taxon>
        <taxon>Dikarya</taxon>
        <taxon>Ascomycota</taxon>
        <taxon>Pezizomycotina</taxon>
        <taxon>Eurotiomycetes</taxon>
        <taxon>Eurotiomycetidae</taxon>
        <taxon>Eurotiales</taxon>
        <taxon>Aspergillaceae</taxon>
        <taxon>Aspergillus</taxon>
        <taxon>Aspergillus subgen. Cremei</taxon>
    </lineage>
</organism>
<dbReference type="PANTHER" id="PTHR10336:SF82">
    <property type="entry name" value="PHOSPHOINOSITIDE PHOSPHOLIPASE C"/>
    <property type="match status" value="1"/>
</dbReference>
<feature type="region of interest" description="Disordered" evidence="1">
    <location>
        <begin position="66"/>
        <end position="88"/>
    </location>
</feature>
<protein>
    <recommendedName>
        <fullName evidence="2">Phosphatidylinositol-specific phospholipase C X domain-containing protein</fullName>
    </recommendedName>
</protein>
<evidence type="ECO:0000259" key="2">
    <source>
        <dbReference type="Pfam" id="PF00388"/>
    </source>
</evidence>
<dbReference type="GO" id="GO:0004435">
    <property type="term" value="F:phosphatidylinositol-4,5-bisphosphate phospholipase C activity"/>
    <property type="evidence" value="ECO:0007669"/>
    <property type="project" value="TreeGrafter"/>
</dbReference>
<dbReference type="GO" id="GO:0006629">
    <property type="term" value="P:lipid metabolic process"/>
    <property type="evidence" value="ECO:0007669"/>
    <property type="project" value="InterPro"/>
</dbReference>
<dbReference type="GeneID" id="63754086"/>
<dbReference type="STRING" id="1073089.A0A1L9RGH1"/>
<evidence type="ECO:0000313" key="4">
    <source>
        <dbReference type="Proteomes" id="UP000184383"/>
    </source>
</evidence>
<proteinExistence type="predicted"/>
<dbReference type="Gene3D" id="3.20.20.190">
    <property type="entry name" value="Phosphatidylinositol (PI) phosphodiesterase"/>
    <property type="match status" value="1"/>
</dbReference>
<dbReference type="VEuPathDB" id="FungiDB:ASPWEDRAFT_556293"/>
<gene>
    <name evidence="3" type="ORF">ASPWEDRAFT_556293</name>
</gene>
<keyword evidence="4" id="KW-1185">Reference proteome</keyword>
<dbReference type="AlphaFoldDB" id="A0A1L9RGH1"/>
<sequence>MLEKVTDLVYRTGHIAPNPSPADDQSAFKCAEGGSITEFSPSITSHLNRIYKLLIASKKDFLHDIQHESIDQSPSTDSEKEEKPQPDHLASLEAFRAYMASPASSAMKPAKPLDLSAPISDYFISSSHNTYLTGNQLYSDAAASSYTNVGFHLLSIWTYNR</sequence>
<accession>A0A1L9RGH1</accession>
<dbReference type="Proteomes" id="UP000184383">
    <property type="component" value="Unassembled WGS sequence"/>
</dbReference>
<name>A0A1L9RGH1_ASPWE</name>
<dbReference type="InterPro" id="IPR017946">
    <property type="entry name" value="PLC-like_Pdiesterase_TIM-brl"/>
</dbReference>
<feature type="compositionally biased region" description="Basic and acidic residues" evidence="1">
    <location>
        <begin position="77"/>
        <end position="86"/>
    </location>
</feature>
<dbReference type="OrthoDB" id="269822at2759"/>
<dbReference type="GO" id="GO:0048015">
    <property type="term" value="P:phosphatidylinositol-mediated signaling"/>
    <property type="evidence" value="ECO:0007669"/>
    <property type="project" value="TreeGrafter"/>
</dbReference>
<dbReference type="InterPro" id="IPR000909">
    <property type="entry name" value="PLipase_C_PInositol-sp_X_dom"/>
</dbReference>